<keyword evidence="2" id="KW-0805">Transcription regulation</keyword>
<accession>A0A9W4P4W1</accession>
<keyword evidence="9" id="KW-1185">Reference proteome</keyword>
<evidence type="ECO:0000256" key="5">
    <source>
        <dbReference type="ARBA" id="ARBA00023242"/>
    </source>
</evidence>
<dbReference type="CDD" id="cd12148">
    <property type="entry name" value="fungal_TF_MHR"/>
    <property type="match status" value="1"/>
</dbReference>
<dbReference type="AlphaFoldDB" id="A0A9W4P4W1"/>
<dbReference type="GO" id="GO:0000981">
    <property type="term" value="F:DNA-binding transcription factor activity, RNA polymerase II-specific"/>
    <property type="evidence" value="ECO:0007669"/>
    <property type="project" value="InterPro"/>
</dbReference>
<dbReference type="SMART" id="SM00066">
    <property type="entry name" value="GAL4"/>
    <property type="match status" value="1"/>
</dbReference>
<name>A0A9W4P4W1_9EURO</name>
<sequence length="745" mass="83567">MPGSNPRSTNACETCRRRKVKCSGDKPCRACTKHNWECTFGHSGRRRFSEAWVHARRRLWPVLLTPTSQVKHLLEKVRTYEEQLSSQSVGGPVSSLPSPIAPDETPGRQSAQRSPSRPGNTERPNQRQDKILYPEDDPAISPGNLASFSSSWSACEYELTVREATDLTSGPAFESQVRSLLDRSHSSDGSFHGSTSNFRCRADRLPQWTSVKELVDNVAGVSFPSLEESQHLLDQFLFYLGVSQHFFDPRSFSDDLTLLFQSPETRQQQINSPWFTQYLLVMAMAKLMDVKHPTSQTPGADLFAEALKRLPPLHHMGGEGVVAVEILTLIATYLQWCDRKHDAYLYIGLALRLAIALGCNLREIDQRCLPSQSAHRLRLWWTVYMLDRRLSSGLGLAAGADERQLRTELPVNAMGFQSPIALGINVRIARVTDEIMSTLYGNKSITQLELVHKIQQILQELHDTGRSFPKSLMLDFNRPLQLVSRTGASLYLMLFQAIILCTRPILLQRARFEAQRQQQSQSPDPAPSMLLRLCDTCDEAATRSLAILESLRRQQTIPRYGFFDLDATFSAAFVLVMVGFLNKSQSQPPPALDQAYKVLQFLSQSGNLAAERRLQDIAQSYSHVWPNHAFNANASHSDAAPRDKTQAFAASPDSRQDGLLTSLDTTTNMAVASSGRSDHQDEIRLLEPWSNMDVPDAMFDMQGDWNLDLSGEAEGIYSSFHNPTLPLTGVDYIDWLEIEKVFNGP</sequence>
<evidence type="ECO:0000313" key="9">
    <source>
        <dbReference type="Proteomes" id="UP001154252"/>
    </source>
</evidence>
<dbReference type="InterPro" id="IPR001138">
    <property type="entry name" value="Zn2Cys6_DnaBD"/>
</dbReference>
<dbReference type="Gene3D" id="4.10.240.10">
    <property type="entry name" value="Zn(2)-C6 fungal-type DNA-binding domain"/>
    <property type="match status" value="1"/>
</dbReference>
<dbReference type="PANTHER" id="PTHR47424:SF6">
    <property type="entry name" value="PROLINE UTILIZATION TRANS-ACTIVATOR"/>
    <property type="match status" value="1"/>
</dbReference>
<reference evidence="8" key="1">
    <citation type="submission" date="2021-07" db="EMBL/GenBank/DDBJ databases">
        <authorList>
            <person name="Branca A.L. A."/>
        </authorList>
    </citation>
    <scope>NUCLEOTIDE SEQUENCE</scope>
</reference>
<dbReference type="GO" id="GO:0006351">
    <property type="term" value="P:DNA-templated transcription"/>
    <property type="evidence" value="ECO:0007669"/>
    <property type="project" value="InterPro"/>
</dbReference>
<evidence type="ECO:0000256" key="1">
    <source>
        <dbReference type="ARBA" id="ARBA00022723"/>
    </source>
</evidence>
<feature type="region of interest" description="Disordered" evidence="6">
    <location>
        <begin position="82"/>
        <end position="140"/>
    </location>
</feature>
<keyword evidence="5" id="KW-0539">Nucleus</keyword>
<evidence type="ECO:0000256" key="6">
    <source>
        <dbReference type="SAM" id="MobiDB-lite"/>
    </source>
</evidence>
<dbReference type="InterPro" id="IPR051127">
    <property type="entry name" value="Fungal_SecMet_Regulators"/>
</dbReference>
<dbReference type="PANTHER" id="PTHR47424">
    <property type="entry name" value="REGULATORY PROTEIN GAL4"/>
    <property type="match status" value="1"/>
</dbReference>
<gene>
    <name evidence="8" type="ORF">PEGY_LOCUS3174</name>
</gene>
<keyword evidence="1" id="KW-0479">Metal-binding</keyword>
<dbReference type="GO" id="GO:0003677">
    <property type="term" value="F:DNA binding"/>
    <property type="evidence" value="ECO:0007669"/>
    <property type="project" value="UniProtKB-KW"/>
</dbReference>
<dbReference type="InterPro" id="IPR036864">
    <property type="entry name" value="Zn2-C6_fun-type_DNA-bd_sf"/>
</dbReference>
<evidence type="ECO:0000259" key="7">
    <source>
        <dbReference type="PROSITE" id="PS50048"/>
    </source>
</evidence>
<dbReference type="SUPFAM" id="SSF57701">
    <property type="entry name" value="Zn2/Cys6 DNA-binding domain"/>
    <property type="match status" value="1"/>
</dbReference>
<comment type="caution">
    <text evidence="8">The sequence shown here is derived from an EMBL/GenBank/DDBJ whole genome shotgun (WGS) entry which is preliminary data.</text>
</comment>
<dbReference type="CDD" id="cd00067">
    <property type="entry name" value="GAL4"/>
    <property type="match status" value="1"/>
</dbReference>
<feature type="compositionally biased region" description="Basic and acidic residues" evidence="6">
    <location>
        <begin position="124"/>
        <end position="133"/>
    </location>
</feature>
<feature type="compositionally biased region" description="Polar residues" evidence="6">
    <location>
        <begin position="107"/>
        <end position="123"/>
    </location>
</feature>
<dbReference type="Pfam" id="PF04082">
    <property type="entry name" value="Fungal_trans"/>
    <property type="match status" value="1"/>
</dbReference>
<organism evidence="8 9">
    <name type="scientific">Penicillium egyptiacum</name>
    <dbReference type="NCBI Taxonomy" id="1303716"/>
    <lineage>
        <taxon>Eukaryota</taxon>
        <taxon>Fungi</taxon>
        <taxon>Dikarya</taxon>
        <taxon>Ascomycota</taxon>
        <taxon>Pezizomycotina</taxon>
        <taxon>Eurotiomycetes</taxon>
        <taxon>Eurotiomycetidae</taxon>
        <taxon>Eurotiales</taxon>
        <taxon>Aspergillaceae</taxon>
        <taxon>Penicillium</taxon>
    </lineage>
</organism>
<dbReference type="OrthoDB" id="3266505at2759"/>
<dbReference type="GO" id="GO:0008270">
    <property type="term" value="F:zinc ion binding"/>
    <property type="evidence" value="ECO:0007669"/>
    <property type="project" value="InterPro"/>
</dbReference>
<dbReference type="PROSITE" id="PS50048">
    <property type="entry name" value="ZN2_CY6_FUNGAL_2"/>
    <property type="match status" value="1"/>
</dbReference>
<evidence type="ECO:0000256" key="2">
    <source>
        <dbReference type="ARBA" id="ARBA00023015"/>
    </source>
</evidence>
<dbReference type="EMBL" id="CAJVRC010000845">
    <property type="protein sequence ID" value="CAG8892500.1"/>
    <property type="molecule type" value="Genomic_DNA"/>
</dbReference>
<dbReference type="SMART" id="SM00906">
    <property type="entry name" value="Fungal_trans"/>
    <property type="match status" value="1"/>
</dbReference>
<evidence type="ECO:0000256" key="3">
    <source>
        <dbReference type="ARBA" id="ARBA00023125"/>
    </source>
</evidence>
<dbReference type="Pfam" id="PF00172">
    <property type="entry name" value="Zn_clus"/>
    <property type="match status" value="1"/>
</dbReference>
<evidence type="ECO:0000313" key="8">
    <source>
        <dbReference type="EMBL" id="CAG8892500.1"/>
    </source>
</evidence>
<feature type="region of interest" description="Disordered" evidence="6">
    <location>
        <begin position="632"/>
        <end position="655"/>
    </location>
</feature>
<feature type="domain" description="Zn(2)-C6 fungal-type" evidence="7">
    <location>
        <begin position="11"/>
        <end position="40"/>
    </location>
</feature>
<proteinExistence type="predicted"/>
<evidence type="ECO:0000256" key="4">
    <source>
        <dbReference type="ARBA" id="ARBA00023163"/>
    </source>
</evidence>
<dbReference type="PROSITE" id="PS00463">
    <property type="entry name" value="ZN2_CY6_FUNGAL_1"/>
    <property type="match status" value="1"/>
</dbReference>
<dbReference type="Proteomes" id="UP001154252">
    <property type="component" value="Unassembled WGS sequence"/>
</dbReference>
<keyword evidence="4" id="KW-0804">Transcription</keyword>
<dbReference type="InterPro" id="IPR007219">
    <property type="entry name" value="XnlR_reg_dom"/>
</dbReference>
<feature type="compositionally biased region" description="Low complexity" evidence="6">
    <location>
        <begin position="83"/>
        <end position="98"/>
    </location>
</feature>
<protein>
    <recommendedName>
        <fullName evidence="7">Zn(2)-C6 fungal-type domain-containing protein</fullName>
    </recommendedName>
</protein>
<keyword evidence="3" id="KW-0238">DNA-binding</keyword>